<dbReference type="EMBL" id="DS178287">
    <property type="protein sequence ID" value="EFP83719.1"/>
    <property type="molecule type" value="Genomic_DNA"/>
</dbReference>
<evidence type="ECO:0000313" key="3">
    <source>
        <dbReference type="Proteomes" id="UP000008783"/>
    </source>
</evidence>
<dbReference type="AlphaFoldDB" id="E3KHE4"/>
<dbReference type="Proteomes" id="UP000008783">
    <property type="component" value="Unassembled WGS sequence"/>
</dbReference>
<sequence>MQVPGSNPGGPTPGGAAQEKWRELCWSTDVADSGIKATTSSEEHPSRSSLNPTSLSLQKQEEPMTRPLPATNDLPSTKIKLHKHWNLRPGLALQIEDALKEKFLEIPHPIFDSLARLMMYKVDLYSCYKQANAFDPLRTQVLLREWFPQEVDWDQFFITMDLLKSTRHYFSKQDTPISFIGFTLEDAKALLQLGFSPPSASYLYSTSTWDPPKKQLALHLVTKMDQMRKAQGYTSLIFHAHSQDFPGPSENKFFSQTQPNDNTSMIWPGH</sequence>
<evidence type="ECO:0000313" key="2">
    <source>
        <dbReference type="EMBL" id="EFP83719.1"/>
    </source>
</evidence>
<feature type="compositionally biased region" description="Polar residues" evidence="1">
    <location>
        <begin position="47"/>
        <end position="58"/>
    </location>
</feature>
<proteinExistence type="predicted"/>
<reference key="1">
    <citation type="submission" date="2007-01" db="EMBL/GenBank/DDBJ databases">
        <title>The Genome Sequence of Puccinia graminis f. sp. tritici Strain CRL 75-36-700-3.</title>
        <authorList>
            <consortium name="The Broad Institute Genome Sequencing Platform"/>
            <person name="Birren B."/>
            <person name="Lander E."/>
            <person name="Galagan J."/>
            <person name="Nusbaum C."/>
            <person name="Devon K."/>
            <person name="Cuomo C."/>
            <person name="Jaffe D."/>
            <person name="Butler J."/>
            <person name="Alvarez P."/>
            <person name="Gnerre S."/>
            <person name="Grabherr M."/>
            <person name="Mauceli E."/>
            <person name="Brockman W."/>
            <person name="Young S."/>
            <person name="LaButti K."/>
            <person name="Sykes S."/>
            <person name="DeCaprio D."/>
            <person name="Crawford M."/>
            <person name="Koehrsen M."/>
            <person name="Engels R."/>
            <person name="Montgomery P."/>
            <person name="Pearson M."/>
            <person name="Howarth C."/>
            <person name="Larson L."/>
            <person name="White J."/>
            <person name="Zeng Q."/>
            <person name="Kodira C."/>
            <person name="Yandava C."/>
            <person name="Alvarado L."/>
            <person name="O'Leary S."/>
            <person name="Szabo L."/>
            <person name="Dean R."/>
            <person name="Schein J."/>
        </authorList>
    </citation>
    <scope>NUCLEOTIDE SEQUENCE</scope>
    <source>
        <strain>CRL 75-36-700-3</strain>
    </source>
</reference>
<organism evidence="2 3">
    <name type="scientific">Puccinia graminis f. sp. tritici (strain CRL 75-36-700-3 / race SCCL)</name>
    <name type="common">Black stem rust fungus</name>
    <dbReference type="NCBI Taxonomy" id="418459"/>
    <lineage>
        <taxon>Eukaryota</taxon>
        <taxon>Fungi</taxon>
        <taxon>Dikarya</taxon>
        <taxon>Basidiomycota</taxon>
        <taxon>Pucciniomycotina</taxon>
        <taxon>Pucciniomycetes</taxon>
        <taxon>Pucciniales</taxon>
        <taxon>Pucciniaceae</taxon>
        <taxon>Puccinia</taxon>
    </lineage>
</organism>
<name>E3KHE4_PUCGT</name>
<dbReference type="InParanoid" id="E3KHE4"/>
<dbReference type="RefSeq" id="XP_003328138.1">
    <property type="nucleotide sequence ID" value="XM_003328090.1"/>
</dbReference>
<evidence type="ECO:0000256" key="1">
    <source>
        <dbReference type="SAM" id="MobiDB-lite"/>
    </source>
</evidence>
<accession>E3KHE4</accession>
<dbReference type="HOGENOM" id="CLU_090077_0_0_1"/>
<protein>
    <submittedName>
        <fullName evidence="2">Uncharacterized protein</fullName>
    </submittedName>
</protein>
<feature type="region of interest" description="Disordered" evidence="1">
    <location>
        <begin position="1"/>
        <end position="73"/>
    </location>
</feature>
<keyword evidence="3" id="KW-1185">Reference proteome</keyword>
<reference evidence="3" key="2">
    <citation type="journal article" date="2011" name="Proc. Natl. Acad. Sci. U.S.A.">
        <title>Obligate biotrophy features unraveled by the genomic analysis of rust fungi.</title>
        <authorList>
            <person name="Duplessis S."/>
            <person name="Cuomo C.A."/>
            <person name="Lin Y.-C."/>
            <person name="Aerts A."/>
            <person name="Tisserant E."/>
            <person name="Veneault-Fourrey C."/>
            <person name="Joly D.L."/>
            <person name="Hacquard S."/>
            <person name="Amselem J."/>
            <person name="Cantarel B.L."/>
            <person name="Chiu R."/>
            <person name="Coutinho P.M."/>
            <person name="Feau N."/>
            <person name="Field M."/>
            <person name="Frey P."/>
            <person name="Gelhaye E."/>
            <person name="Goldberg J."/>
            <person name="Grabherr M.G."/>
            <person name="Kodira C.D."/>
            <person name="Kohler A."/>
            <person name="Kuees U."/>
            <person name="Lindquist E.A."/>
            <person name="Lucas S.M."/>
            <person name="Mago R."/>
            <person name="Mauceli E."/>
            <person name="Morin E."/>
            <person name="Murat C."/>
            <person name="Pangilinan J.L."/>
            <person name="Park R."/>
            <person name="Pearson M."/>
            <person name="Quesneville H."/>
            <person name="Rouhier N."/>
            <person name="Sakthikumar S."/>
            <person name="Salamov A.A."/>
            <person name="Schmutz J."/>
            <person name="Selles B."/>
            <person name="Shapiro H."/>
            <person name="Tanguay P."/>
            <person name="Tuskan G.A."/>
            <person name="Henrissat B."/>
            <person name="Van de Peer Y."/>
            <person name="Rouze P."/>
            <person name="Ellis J.G."/>
            <person name="Dodds P.N."/>
            <person name="Schein J.E."/>
            <person name="Zhong S."/>
            <person name="Hamelin R.C."/>
            <person name="Grigoriev I.V."/>
            <person name="Szabo L.J."/>
            <person name="Martin F."/>
        </authorList>
    </citation>
    <scope>NUCLEOTIDE SEQUENCE [LARGE SCALE GENOMIC DNA]</scope>
    <source>
        <strain evidence="3">CRL 75-36-700-3 / race SCCL</strain>
    </source>
</reference>
<dbReference type="VEuPathDB" id="FungiDB:PGTG_09432"/>
<dbReference type="KEGG" id="pgr:PGTG_09432"/>
<dbReference type="OrthoDB" id="2497391at2759"/>
<dbReference type="GeneID" id="10532406"/>
<gene>
    <name evidence="2" type="ORF">PGTG_09432</name>
</gene>